<dbReference type="EMBL" id="JAOYFC010000004">
    <property type="protein sequence ID" value="MCV6825776.1"/>
    <property type="molecule type" value="Genomic_DNA"/>
</dbReference>
<evidence type="ECO:0000313" key="2">
    <source>
        <dbReference type="Proteomes" id="UP001208041"/>
    </source>
</evidence>
<evidence type="ECO:0000313" key="1">
    <source>
        <dbReference type="EMBL" id="MCV6825776.1"/>
    </source>
</evidence>
<organism evidence="1 2">
    <name type="scientific">Halocynthiibacter halioticoli</name>
    <dbReference type="NCBI Taxonomy" id="2986804"/>
    <lineage>
        <taxon>Bacteria</taxon>
        <taxon>Pseudomonadati</taxon>
        <taxon>Pseudomonadota</taxon>
        <taxon>Alphaproteobacteria</taxon>
        <taxon>Rhodobacterales</taxon>
        <taxon>Paracoccaceae</taxon>
        <taxon>Halocynthiibacter</taxon>
    </lineage>
</organism>
<reference evidence="1" key="1">
    <citation type="submission" date="2022-10" db="EMBL/GenBank/DDBJ databases">
        <authorList>
            <person name="Yue Y."/>
        </authorList>
    </citation>
    <scope>NUCLEOTIDE SEQUENCE</scope>
    <source>
        <strain evidence="1">Z654</strain>
    </source>
</reference>
<gene>
    <name evidence="1" type="ORF">OH136_14535</name>
</gene>
<proteinExistence type="predicted"/>
<accession>A0AAE3LTU4</accession>
<protein>
    <submittedName>
        <fullName evidence="1">Uncharacterized protein</fullName>
    </submittedName>
</protein>
<name>A0AAE3LTU4_9RHOB</name>
<comment type="caution">
    <text evidence="1">The sequence shown here is derived from an EMBL/GenBank/DDBJ whole genome shotgun (WGS) entry which is preliminary data.</text>
</comment>
<keyword evidence="2" id="KW-1185">Reference proteome</keyword>
<dbReference type="Proteomes" id="UP001208041">
    <property type="component" value="Unassembled WGS sequence"/>
</dbReference>
<dbReference type="RefSeq" id="WP_263954726.1">
    <property type="nucleotide sequence ID" value="NZ_JAOYFC010000004.1"/>
</dbReference>
<dbReference type="AlphaFoldDB" id="A0AAE3LTU4"/>
<sequence length="64" mass="6975">MLLGMVALSSSSIVEADRREGEALTRPTPIPSNGWSREAATLYIMAEWMAGLGRSCRVTSVDYL</sequence>